<dbReference type="Pfam" id="PF10604">
    <property type="entry name" value="Polyketide_cyc2"/>
    <property type="match status" value="1"/>
</dbReference>
<organism evidence="1 2">
    <name type="scientific">Streptomyces sp. 900105245</name>
    <dbReference type="NCBI Taxonomy" id="3154379"/>
    <lineage>
        <taxon>Bacteria</taxon>
        <taxon>Bacillati</taxon>
        <taxon>Actinomycetota</taxon>
        <taxon>Actinomycetes</taxon>
        <taxon>Kitasatosporales</taxon>
        <taxon>Streptomycetaceae</taxon>
        <taxon>Streptomyces</taxon>
    </lineage>
</organism>
<reference evidence="1 2" key="1">
    <citation type="submission" date="2024-06" db="EMBL/GenBank/DDBJ databases">
        <title>The Natural Products Discovery Center: Release of the First 8490 Sequenced Strains for Exploring Actinobacteria Biosynthetic Diversity.</title>
        <authorList>
            <person name="Kalkreuter E."/>
            <person name="Kautsar S.A."/>
            <person name="Yang D."/>
            <person name="Bader C.D."/>
            <person name="Teijaro C.N."/>
            <person name="Fluegel L."/>
            <person name="Davis C.M."/>
            <person name="Simpson J.R."/>
            <person name="Lauterbach L."/>
            <person name="Steele A.D."/>
            <person name="Gui C."/>
            <person name="Meng S."/>
            <person name="Li G."/>
            <person name="Viehrig K."/>
            <person name="Ye F."/>
            <person name="Su P."/>
            <person name="Kiefer A.F."/>
            <person name="Nichols A."/>
            <person name="Cepeda A.J."/>
            <person name="Yan W."/>
            <person name="Fan B."/>
            <person name="Jiang Y."/>
            <person name="Adhikari A."/>
            <person name="Zheng C.-J."/>
            <person name="Schuster L."/>
            <person name="Cowan T.M."/>
            <person name="Smanski M.J."/>
            <person name="Chevrette M.G."/>
            <person name="De Carvalho L.P.S."/>
            <person name="Shen B."/>
        </authorList>
    </citation>
    <scope>NUCLEOTIDE SEQUENCE [LARGE SCALE GENOMIC DNA]</scope>
    <source>
        <strain evidence="1 2">NPDC001166</strain>
    </source>
</reference>
<dbReference type="RefSeq" id="WP_073894251.1">
    <property type="nucleotide sequence ID" value="NZ_JBEPAW010000067.1"/>
</dbReference>
<dbReference type="EMBL" id="JBEPAZ010000022">
    <property type="protein sequence ID" value="MER6430772.1"/>
    <property type="molecule type" value="Genomic_DNA"/>
</dbReference>
<evidence type="ECO:0000313" key="1">
    <source>
        <dbReference type="EMBL" id="MER6430772.1"/>
    </source>
</evidence>
<proteinExistence type="predicted"/>
<accession>A0ABV1UC27</accession>
<comment type="caution">
    <text evidence="1">The sequence shown here is derived from an EMBL/GenBank/DDBJ whole genome shotgun (WGS) entry which is preliminary data.</text>
</comment>
<protein>
    <submittedName>
        <fullName evidence="1">SRPBCC family protein</fullName>
    </submittedName>
</protein>
<sequence length="139" mass="15513">MNSPLHITRSVTKTVSIARPPADVYAFVADPANWPRWAVVNVQAVEPTADPDWWLMDTPRGPARLRVRGEAAMGLLDHDYVDREAAWSVPARVVPNGEGSEFMITFFQPPGFTDDYFDQQIALVDKEMAALKRELEASA</sequence>
<keyword evidence="2" id="KW-1185">Reference proteome</keyword>
<evidence type="ECO:0000313" key="2">
    <source>
        <dbReference type="Proteomes" id="UP001470023"/>
    </source>
</evidence>
<dbReference type="Gene3D" id="3.30.530.20">
    <property type="match status" value="1"/>
</dbReference>
<name>A0ABV1UC27_9ACTN</name>
<dbReference type="SUPFAM" id="SSF55961">
    <property type="entry name" value="Bet v1-like"/>
    <property type="match status" value="1"/>
</dbReference>
<dbReference type="InterPro" id="IPR023393">
    <property type="entry name" value="START-like_dom_sf"/>
</dbReference>
<dbReference type="InterPro" id="IPR019587">
    <property type="entry name" value="Polyketide_cyclase/dehydratase"/>
</dbReference>
<dbReference type="Proteomes" id="UP001470023">
    <property type="component" value="Unassembled WGS sequence"/>
</dbReference>
<gene>
    <name evidence="1" type="ORF">ABT272_23980</name>
</gene>